<organism evidence="1 2">
    <name type="scientific">Plectus sambesii</name>
    <dbReference type="NCBI Taxonomy" id="2011161"/>
    <lineage>
        <taxon>Eukaryota</taxon>
        <taxon>Metazoa</taxon>
        <taxon>Ecdysozoa</taxon>
        <taxon>Nematoda</taxon>
        <taxon>Chromadorea</taxon>
        <taxon>Plectida</taxon>
        <taxon>Plectina</taxon>
        <taxon>Plectoidea</taxon>
        <taxon>Plectidae</taxon>
        <taxon>Plectus</taxon>
    </lineage>
</organism>
<keyword evidence="1" id="KW-1185">Reference proteome</keyword>
<protein>
    <submittedName>
        <fullName evidence="2">Uncharacterized protein</fullName>
    </submittedName>
</protein>
<dbReference type="WBParaSite" id="PSAMB.scaffold51size93054.g1047.t1">
    <property type="protein sequence ID" value="PSAMB.scaffold51size93054.g1047.t1"/>
    <property type="gene ID" value="PSAMB.scaffold51size93054.g1047"/>
</dbReference>
<reference evidence="2" key="1">
    <citation type="submission" date="2022-11" db="UniProtKB">
        <authorList>
            <consortium name="WormBaseParasite"/>
        </authorList>
    </citation>
    <scope>IDENTIFICATION</scope>
</reference>
<dbReference type="Proteomes" id="UP000887566">
    <property type="component" value="Unplaced"/>
</dbReference>
<dbReference type="AlphaFoldDB" id="A0A914WUN5"/>
<evidence type="ECO:0000313" key="2">
    <source>
        <dbReference type="WBParaSite" id="PSAMB.scaffold51size93054.g1047.t1"/>
    </source>
</evidence>
<name>A0A914WUN5_9BILA</name>
<proteinExistence type="predicted"/>
<sequence>MAETPNSTFSSHNHEGRNVNGQVIGGIVVLGDYHAAGQSPSISSPCSSQPSTEEWQQKLVTVQMSLKEMYLQRFKKTNPFSFPFTFDIEDTWVSLVLKADRNCSQVNQQQEKHL</sequence>
<accession>A0A914WUN5</accession>
<evidence type="ECO:0000313" key="1">
    <source>
        <dbReference type="Proteomes" id="UP000887566"/>
    </source>
</evidence>